<proteinExistence type="predicted"/>
<accession>A0ABT0HN06</accession>
<evidence type="ECO:0000256" key="1">
    <source>
        <dbReference type="SAM" id="MobiDB-lite"/>
    </source>
</evidence>
<dbReference type="EMBL" id="JALPRF010000003">
    <property type="protein sequence ID" value="MCK8493548.1"/>
    <property type="molecule type" value="Genomic_DNA"/>
</dbReference>
<reference evidence="2 3" key="1">
    <citation type="submission" date="2022-04" db="EMBL/GenBank/DDBJ databases">
        <title>Spirosoma sp. strain RP8 genome sequencing and assembly.</title>
        <authorList>
            <person name="Jung Y."/>
        </authorList>
    </citation>
    <scope>NUCLEOTIDE SEQUENCE [LARGE SCALE GENOMIC DNA]</scope>
    <source>
        <strain evidence="2 3">RP8</strain>
    </source>
</reference>
<gene>
    <name evidence="2" type="ORF">M0L20_16905</name>
</gene>
<dbReference type="RefSeq" id="WP_232561706.1">
    <property type="nucleotide sequence ID" value="NZ_JALPRF010000003.1"/>
</dbReference>
<comment type="caution">
    <text evidence="2">The sequence shown here is derived from an EMBL/GenBank/DDBJ whole genome shotgun (WGS) entry which is preliminary data.</text>
</comment>
<evidence type="ECO:0000313" key="2">
    <source>
        <dbReference type="EMBL" id="MCK8493548.1"/>
    </source>
</evidence>
<keyword evidence="3" id="KW-1185">Reference proteome</keyword>
<dbReference type="Proteomes" id="UP001202180">
    <property type="component" value="Unassembled WGS sequence"/>
</dbReference>
<organism evidence="2 3">
    <name type="scientific">Spirosoma liriopis</name>
    <dbReference type="NCBI Taxonomy" id="2937440"/>
    <lineage>
        <taxon>Bacteria</taxon>
        <taxon>Pseudomonadati</taxon>
        <taxon>Bacteroidota</taxon>
        <taxon>Cytophagia</taxon>
        <taxon>Cytophagales</taxon>
        <taxon>Cytophagaceae</taxon>
        <taxon>Spirosoma</taxon>
    </lineage>
</organism>
<evidence type="ECO:0000313" key="3">
    <source>
        <dbReference type="Proteomes" id="UP001202180"/>
    </source>
</evidence>
<protein>
    <submittedName>
        <fullName evidence="2">Uncharacterized protein</fullName>
    </submittedName>
</protein>
<sequence length="81" mass="9174">MALENDRATLAREQAKQVCQKGLLCARQAIERQTLINNRVTQLAQRLGSIQIAINHLKQPSRMGRARNKRNAGCCKPNRYS</sequence>
<name>A0ABT0HN06_9BACT</name>
<feature type="region of interest" description="Disordered" evidence="1">
    <location>
        <begin position="61"/>
        <end position="81"/>
    </location>
</feature>